<dbReference type="Pfam" id="PF01471">
    <property type="entry name" value="PG_binding_1"/>
    <property type="match status" value="1"/>
</dbReference>
<feature type="domain" description="Peptidoglycan binding-like" evidence="1">
    <location>
        <begin position="322"/>
        <end position="376"/>
    </location>
</feature>
<dbReference type="Proteomes" id="UP000265581">
    <property type="component" value="Unassembled WGS sequence"/>
</dbReference>
<reference evidence="3 4" key="1">
    <citation type="submission" date="2018-08" db="EMBL/GenBank/DDBJ databases">
        <title>Aeromicrobium sp. M2KJ-4, whole genome shotgun sequence.</title>
        <authorList>
            <person name="Tuo L."/>
        </authorList>
    </citation>
    <scope>NUCLEOTIDE SEQUENCE [LARGE SCALE GENOMIC DNA]</scope>
    <source>
        <strain evidence="3 4">M2KJ-4</strain>
    </source>
</reference>
<protein>
    <submittedName>
        <fullName evidence="3">DUF1906 domain-containing protein</fullName>
    </submittedName>
</protein>
<dbReference type="SUPFAM" id="SSF51445">
    <property type="entry name" value="(Trans)glycosidases"/>
    <property type="match status" value="1"/>
</dbReference>
<accession>A0A371PC40</accession>
<gene>
    <name evidence="3" type="ORF">DX116_08135</name>
</gene>
<dbReference type="InterPro" id="IPR017853">
    <property type="entry name" value="GH"/>
</dbReference>
<keyword evidence="4" id="KW-1185">Reference proteome</keyword>
<dbReference type="RefSeq" id="WP_119703612.1">
    <property type="nucleotide sequence ID" value="NZ_JBHSOI010000001.1"/>
</dbReference>
<dbReference type="InterPro" id="IPR036365">
    <property type="entry name" value="PGBD-like_sf"/>
</dbReference>
<organism evidence="3 4">
    <name type="scientific">Aeromicrobium endophyticum</name>
    <dbReference type="NCBI Taxonomy" id="2292704"/>
    <lineage>
        <taxon>Bacteria</taxon>
        <taxon>Bacillati</taxon>
        <taxon>Actinomycetota</taxon>
        <taxon>Actinomycetes</taxon>
        <taxon>Propionibacteriales</taxon>
        <taxon>Nocardioidaceae</taxon>
        <taxon>Aeromicrobium</taxon>
    </lineage>
</organism>
<evidence type="ECO:0000259" key="1">
    <source>
        <dbReference type="Pfam" id="PF01471"/>
    </source>
</evidence>
<sequence>MRLVPGLPPTASRSSRPSRASRLTIGGLVAGLAASLLLASPARADGPEAPGDFTGHGFDTCMAPSQSVMDTWNLTSPFSAIGIYVSGNSRYCGDKYQPNLTAAWVSRNADRGWKFMPIHVGRQVPCFKNNPKSRVQKKKMSTTVVAARAEAVAEANETVAALVKYGFGPGSVSYLDIEWYARSAACDNLLLEFVDAWTEQLHAQGYQSGLYSSGSAAIKVVDEARLAGRPGMSLPDQMWNAWVNKKADTKGGPYLSDSGWANHQRIHQYHNGVNVTYGKKTLNIDKNFLDVGRGSVASTRSTPCGVNITFAKYPTLKVGANRPEVAALECLLKKQGLITQVDTRYTSATAKAVDRFRAKKHWARNGVTTRATWTALLAAGSRPRVLKQGSVGEPVWRLQRALTAAGLAPGTSGVYDARTVRAVQKYRKARKLAGWTTTESTVWAQLRRGKTA</sequence>
<comment type="caution">
    <text evidence="3">The sequence shown here is derived from an EMBL/GenBank/DDBJ whole genome shotgun (WGS) entry which is preliminary data.</text>
</comment>
<dbReference type="Gene3D" id="3.20.20.80">
    <property type="entry name" value="Glycosidases"/>
    <property type="match status" value="1"/>
</dbReference>
<dbReference type="Pfam" id="PF08924">
    <property type="entry name" value="Rv2525c_GlyHyd-like"/>
    <property type="match status" value="1"/>
</dbReference>
<dbReference type="InterPro" id="IPR002477">
    <property type="entry name" value="Peptidoglycan-bd-like"/>
</dbReference>
<proteinExistence type="predicted"/>
<evidence type="ECO:0000259" key="2">
    <source>
        <dbReference type="Pfam" id="PF08924"/>
    </source>
</evidence>
<evidence type="ECO:0000313" key="3">
    <source>
        <dbReference type="EMBL" id="REK73501.1"/>
    </source>
</evidence>
<evidence type="ECO:0000313" key="4">
    <source>
        <dbReference type="Proteomes" id="UP000265581"/>
    </source>
</evidence>
<dbReference type="Gene3D" id="1.10.101.10">
    <property type="entry name" value="PGBD-like superfamily/PGBD"/>
    <property type="match status" value="2"/>
</dbReference>
<name>A0A371PC40_9ACTN</name>
<dbReference type="InterPro" id="IPR015020">
    <property type="entry name" value="Rv2525c-like_Glyco_Hydro-like"/>
</dbReference>
<dbReference type="InterPro" id="IPR036366">
    <property type="entry name" value="PGBDSf"/>
</dbReference>
<dbReference type="AlphaFoldDB" id="A0A371PC40"/>
<dbReference type="EMBL" id="QUBR01000001">
    <property type="protein sequence ID" value="REK73501.1"/>
    <property type="molecule type" value="Genomic_DNA"/>
</dbReference>
<dbReference type="OrthoDB" id="5171321at2"/>
<dbReference type="SUPFAM" id="SSF47090">
    <property type="entry name" value="PGBD-like"/>
    <property type="match status" value="2"/>
</dbReference>
<feature type="domain" description="Rv2525c-like glycoside hydrolase-like" evidence="2">
    <location>
        <begin position="71"/>
        <end position="288"/>
    </location>
</feature>